<name>A0A8E2JRF9_9PEZI</name>
<dbReference type="EMBL" id="KV749962">
    <property type="protein sequence ID" value="OCL06905.1"/>
    <property type="molecule type" value="Genomic_DNA"/>
</dbReference>
<accession>A0A8E2JRF9</accession>
<keyword evidence="3" id="KW-1185">Reference proteome</keyword>
<gene>
    <name evidence="2" type="ORF">AOQ84DRAFT_68856</name>
</gene>
<organism evidence="2 3">
    <name type="scientific">Glonium stellatum</name>
    <dbReference type="NCBI Taxonomy" id="574774"/>
    <lineage>
        <taxon>Eukaryota</taxon>
        <taxon>Fungi</taxon>
        <taxon>Dikarya</taxon>
        <taxon>Ascomycota</taxon>
        <taxon>Pezizomycotina</taxon>
        <taxon>Dothideomycetes</taxon>
        <taxon>Pleosporomycetidae</taxon>
        <taxon>Gloniales</taxon>
        <taxon>Gloniaceae</taxon>
        <taxon>Glonium</taxon>
    </lineage>
</organism>
<dbReference type="Proteomes" id="UP000250140">
    <property type="component" value="Unassembled WGS sequence"/>
</dbReference>
<dbReference type="AlphaFoldDB" id="A0A8E2JRF9"/>
<evidence type="ECO:0000256" key="1">
    <source>
        <dbReference type="SAM" id="Phobius"/>
    </source>
</evidence>
<sequence length="107" mass="12368">MVSWHTRLMFQITVRFSFTLVFCNRVPGFRFASMEGNILKARVMRLVIQAMGFFIARSSGIILPWSGFYTWAASIKEVIFRMRHSTSCQKLLFSPFLSALVCPLHDL</sequence>
<reference evidence="2 3" key="1">
    <citation type="journal article" date="2016" name="Nat. Commun.">
        <title>Ectomycorrhizal ecology is imprinted in the genome of the dominant symbiotic fungus Cenococcum geophilum.</title>
        <authorList>
            <consortium name="DOE Joint Genome Institute"/>
            <person name="Peter M."/>
            <person name="Kohler A."/>
            <person name="Ohm R.A."/>
            <person name="Kuo A."/>
            <person name="Krutzmann J."/>
            <person name="Morin E."/>
            <person name="Arend M."/>
            <person name="Barry K.W."/>
            <person name="Binder M."/>
            <person name="Choi C."/>
            <person name="Clum A."/>
            <person name="Copeland A."/>
            <person name="Grisel N."/>
            <person name="Haridas S."/>
            <person name="Kipfer T."/>
            <person name="LaButti K."/>
            <person name="Lindquist E."/>
            <person name="Lipzen A."/>
            <person name="Maire R."/>
            <person name="Meier B."/>
            <person name="Mihaltcheva S."/>
            <person name="Molinier V."/>
            <person name="Murat C."/>
            <person name="Poggeler S."/>
            <person name="Quandt C.A."/>
            <person name="Sperisen C."/>
            <person name="Tritt A."/>
            <person name="Tisserant E."/>
            <person name="Crous P.W."/>
            <person name="Henrissat B."/>
            <person name="Nehls U."/>
            <person name="Egli S."/>
            <person name="Spatafora J.W."/>
            <person name="Grigoriev I.V."/>
            <person name="Martin F.M."/>
        </authorList>
    </citation>
    <scope>NUCLEOTIDE SEQUENCE [LARGE SCALE GENOMIC DNA]</scope>
    <source>
        <strain evidence="2 3">CBS 207.34</strain>
    </source>
</reference>
<evidence type="ECO:0000313" key="2">
    <source>
        <dbReference type="EMBL" id="OCL06905.1"/>
    </source>
</evidence>
<protein>
    <submittedName>
        <fullName evidence="2">Uncharacterized protein</fullName>
    </submittedName>
</protein>
<evidence type="ECO:0000313" key="3">
    <source>
        <dbReference type="Proteomes" id="UP000250140"/>
    </source>
</evidence>
<keyword evidence="1" id="KW-1133">Transmembrane helix</keyword>
<keyword evidence="1" id="KW-0812">Transmembrane</keyword>
<keyword evidence="1" id="KW-0472">Membrane</keyword>
<proteinExistence type="predicted"/>
<feature type="transmembrane region" description="Helical" evidence="1">
    <location>
        <begin position="47"/>
        <end position="72"/>
    </location>
</feature>